<feature type="compositionally biased region" description="Low complexity" evidence="1">
    <location>
        <begin position="192"/>
        <end position="211"/>
    </location>
</feature>
<accession>A0A0D1Y670</accession>
<dbReference type="InterPro" id="IPR001810">
    <property type="entry name" value="F-box_dom"/>
</dbReference>
<dbReference type="HOGENOM" id="CLU_408837_0_0_1"/>
<dbReference type="SUPFAM" id="SSF81383">
    <property type="entry name" value="F-box domain"/>
    <property type="match status" value="2"/>
</dbReference>
<evidence type="ECO:0000259" key="2">
    <source>
        <dbReference type="SMART" id="SM00256"/>
    </source>
</evidence>
<sequence>MFNPMGEIFLDRPFPATQASLQPPYYSVYAYRELCRERASCQSIDSISYKSSRFPSAFHYEKPVTQFRISHNWLCLSKNDLQQMVCSYHDRDESLPASSPFDCGCIPLCEPTERQNKSSYRNLPHDKWAGVSAKAFTNRQGRQGAERFKCPSSPDMNTKYYGFQANEAPDAQDTCPRSAQAPHGKINLMDGASDSPDATPSPARSRASSHSITRPKPARLWRVRFLSVEDLRSRQSSISQADESTFEREDSQFTNPFGYDQTSLSSRHSSSSDATAYLRPNAFAGHRDTLARLVRPVTFPDKYNHGHIETLDFAFGSSSSNQPPLRLSASRKSSSVHGDVFLPLPIVDAVLEYLSFEDYKALRLVCRQWHVSLPLPQFPAVFRLPGEILQHIYSYLSLCDFDAARHTCRSWLLASLDKNVQDPLLRSSGCQSALTADIQWLTESDDQGRDMNRQSSPFEDENQVVVDKDWICSKRLATESRLSPEWRGSSLSDASGSLPRLWLVEEVDFSKIISQDVPSGRARFTVSTCGKFVLVVSQTDISLYSLCEPGQSVTPIIRLAAGLELLKVSMDTSSERFSVAALLAGRLGMLWDLLGSPLQTRYRNSSGEPLSLGLQTYVQASATFSPRGPRSSDWSIEDEELLATEAPPYSATPPAILSESSSPGFVPSPPTL</sequence>
<dbReference type="Gene3D" id="1.20.1280.50">
    <property type="match status" value="1"/>
</dbReference>
<evidence type="ECO:0000256" key="1">
    <source>
        <dbReference type="SAM" id="MobiDB-lite"/>
    </source>
</evidence>
<protein>
    <recommendedName>
        <fullName evidence="2">F-box domain-containing protein</fullName>
    </recommendedName>
</protein>
<evidence type="ECO:0000313" key="3">
    <source>
        <dbReference type="EMBL" id="KIV78362.1"/>
    </source>
</evidence>
<dbReference type="Proteomes" id="UP000053599">
    <property type="component" value="Unassembled WGS sequence"/>
</dbReference>
<proteinExistence type="predicted"/>
<feature type="region of interest" description="Disordered" evidence="1">
    <location>
        <begin position="168"/>
        <end position="214"/>
    </location>
</feature>
<feature type="domain" description="F-box" evidence="2">
    <location>
        <begin position="384"/>
        <end position="424"/>
    </location>
</feature>
<dbReference type="Pfam" id="PF12937">
    <property type="entry name" value="F-box-like"/>
    <property type="match status" value="1"/>
</dbReference>
<feature type="compositionally biased region" description="Polar residues" evidence="1">
    <location>
        <begin position="234"/>
        <end position="243"/>
    </location>
</feature>
<dbReference type="EMBL" id="KN846954">
    <property type="protein sequence ID" value="KIV78362.1"/>
    <property type="molecule type" value="Genomic_DNA"/>
</dbReference>
<organism evidence="3 4">
    <name type="scientific">Exophiala sideris</name>
    <dbReference type="NCBI Taxonomy" id="1016849"/>
    <lineage>
        <taxon>Eukaryota</taxon>
        <taxon>Fungi</taxon>
        <taxon>Dikarya</taxon>
        <taxon>Ascomycota</taxon>
        <taxon>Pezizomycotina</taxon>
        <taxon>Eurotiomycetes</taxon>
        <taxon>Chaetothyriomycetidae</taxon>
        <taxon>Chaetothyriales</taxon>
        <taxon>Herpotrichiellaceae</taxon>
        <taxon>Exophiala</taxon>
    </lineage>
</organism>
<feature type="region of interest" description="Disordered" evidence="1">
    <location>
        <begin position="232"/>
        <end position="256"/>
    </location>
</feature>
<reference evidence="3 4" key="1">
    <citation type="submission" date="2015-01" db="EMBL/GenBank/DDBJ databases">
        <title>The Genome Sequence of Exophiala sideris CBS121828.</title>
        <authorList>
            <consortium name="The Broad Institute Genomics Platform"/>
            <person name="Cuomo C."/>
            <person name="de Hoog S."/>
            <person name="Gorbushina A."/>
            <person name="Stielow B."/>
            <person name="Teixiera M."/>
            <person name="Abouelleil A."/>
            <person name="Chapman S.B."/>
            <person name="Priest M."/>
            <person name="Young S.K."/>
            <person name="Wortman J."/>
            <person name="Nusbaum C."/>
            <person name="Birren B."/>
        </authorList>
    </citation>
    <scope>NUCLEOTIDE SEQUENCE [LARGE SCALE GENOMIC DNA]</scope>
    <source>
        <strain evidence="3 4">CBS 121828</strain>
    </source>
</reference>
<feature type="region of interest" description="Disordered" evidence="1">
    <location>
        <begin position="643"/>
        <end position="672"/>
    </location>
</feature>
<feature type="domain" description="F-box" evidence="2">
    <location>
        <begin position="342"/>
        <end position="382"/>
    </location>
</feature>
<dbReference type="OrthoDB" id="1689567at2759"/>
<gene>
    <name evidence="3" type="ORF">PV11_10085</name>
</gene>
<name>A0A0D1Y670_9EURO</name>
<dbReference type="SMART" id="SM00256">
    <property type="entry name" value="FBOX"/>
    <property type="match status" value="2"/>
</dbReference>
<dbReference type="Pfam" id="PF00646">
    <property type="entry name" value="F-box"/>
    <property type="match status" value="1"/>
</dbReference>
<dbReference type="InterPro" id="IPR036047">
    <property type="entry name" value="F-box-like_dom_sf"/>
</dbReference>
<evidence type="ECO:0000313" key="4">
    <source>
        <dbReference type="Proteomes" id="UP000053599"/>
    </source>
</evidence>
<dbReference type="AlphaFoldDB" id="A0A0D1Y670"/>